<proteinExistence type="predicted"/>
<dbReference type="InterPro" id="IPR018851">
    <property type="entry name" value="Borealin_N"/>
</dbReference>
<dbReference type="RefSeq" id="XP_003286362.1">
    <property type="nucleotide sequence ID" value="XM_003286314.1"/>
</dbReference>
<dbReference type="Pfam" id="PF10444">
    <property type="entry name" value="Nbl1_Borealin_N"/>
    <property type="match status" value="1"/>
</dbReference>
<dbReference type="Gene3D" id="6.10.250.1900">
    <property type="match status" value="1"/>
</dbReference>
<feature type="compositionally biased region" description="Low complexity" evidence="2">
    <location>
        <begin position="192"/>
        <end position="210"/>
    </location>
</feature>
<dbReference type="InParanoid" id="F0ZG24"/>
<name>F0ZG24_DICPU</name>
<evidence type="ECO:0000259" key="3">
    <source>
        <dbReference type="Pfam" id="PF10444"/>
    </source>
</evidence>
<keyword evidence="1" id="KW-0175">Coiled coil</keyword>
<organism evidence="4 5">
    <name type="scientific">Dictyostelium purpureum</name>
    <name type="common">Slime mold</name>
    <dbReference type="NCBI Taxonomy" id="5786"/>
    <lineage>
        <taxon>Eukaryota</taxon>
        <taxon>Amoebozoa</taxon>
        <taxon>Evosea</taxon>
        <taxon>Eumycetozoa</taxon>
        <taxon>Dictyostelia</taxon>
        <taxon>Dictyosteliales</taxon>
        <taxon>Dictyosteliaceae</taxon>
        <taxon>Dictyostelium</taxon>
    </lineage>
</organism>
<evidence type="ECO:0000313" key="5">
    <source>
        <dbReference type="Proteomes" id="UP000001064"/>
    </source>
</evidence>
<reference evidence="5" key="1">
    <citation type="journal article" date="2011" name="Genome Biol.">
        <title>Comparative genomics of the social amoebae Dictyostelium discoideum and Dictyostelium purpureum.</title>
        <authorList>
            <consortium name="US DOE Joint Genome Institute (JGI-PGF)"/>
            <person name="Sucgang R."/>
            <person name="Kuo A."/>
            <person name="Tian X."/>
            <person name="Salerno W."/>
            <person name="Parikh A."/>
            <person name="Feasley C.L."/>
            <person name="Dalin E."/>
            <person name="Tu H."/>
            <person name="Huang E."/>
            <person name="Barry K."/>
            <person name="Lindquist E."/>
            <person name="Shapiro H."/>
            <person name="Bruce D."/>
            <person name="Schmutz J."/>
            <person name="Salamov A."/>
            <person name="Fey P."/>
            <person name="Gaudet P."/>
            <person name="Anjard C."/>
            <person name="Babu M.M."/>
            <person name="Basu S."/>
            <person name="Bushmanova Y."/>
            <person name="van der Wel H."/>
            <person name="Katoh-Kurasawa M."/>
            <person name="Dinh C."/>
            <person name="Coutinho P.M."/>
            <person name="Saito T."/>
            <person name="Elias M."/>
            <person name="Schaap P."/>
            <person name="Kay R.R."/>
            <person name="Henrissat B."/>
            <person name="Eichinger L."/>
            <person name="Rivero F."/>
            <person name="Putnam N.H."/>
            <person name="West C.M."/>
            <person name="Loomis W.F."/>
            <person name="Chisholm R.L."/>
            <person name="Shaulsky G."/>
            <person name="Strassmann J.E."/>
            <person name="Queller D.C."/>
            <person name="Kuspa A."/>
            <person name="Grigoriev I.V."/>
        </authorList>
    </citation>
    <scope>NUCLEOTIDE SEQUENCE [LARGE SCALE GENOMIC DNA]</scope>
    <source>
        <strain evidence="5">QSDP1</strain>
    </source>
</reference>
<dbReference type="eggNOG" id="ENOG502RIKF">
    <property type="taxonomic scope" value="Eukaryota"/>
</dbReference>
<dbReference type="VEuPathDB" id="AmoebaDB:DICPUDRAFT_77250"/>
<dbReference type="Proteomes" id="UP000001064">
    <property type="component" value="Unassembled WGS sequence"/>
</dbReference>
<dbReference type="FunCoup" id="F0ZG24">
    <property type="interactions" value="937"/>
</dbReference>
<feature type="domain" description="Borealin N-terminal" evidence="3">
    <location>
        <begin position="28"/>
        <end position="76"/>
    </location>
</feature>
<sequence length="220" mass="25324">MKIECIITLYSTDSSNNINLIKENLDFLESEFEAYCQNLRNENEKLILLLKKNLQTELLHLPQTIRNMTMEDFLHQCLDSSALNNVISPSQNDVINNVNNNTNNINIDNKINNNNNMEQILTNTQSPTTTQFYNNNKEPGLLSLGELLMTPERPIKNMNEFKQKVISILNSPQLINNSKNKRIIITDDDSFNKNNSYNNNSNNNNNTTTEESFDDDEDSE</sequence>
<feature type="coiled-coil region" evidence="1">
    <location>
        <begin position="18"/>
        <end position="45"/>
    </location>
</feature>
<protein>
    <recommendedName>
        <fullName evidence="3">Borealin N-terminal domain-containing protein</fullName>
    </recommendedName>
</protein>
<evidence type="ECO:0000256" key="2">
    <source>
        <dbReference type="SAM" id="MobiDB-lite"/>
    </source>
</evidence>
<feature type="compositionally biased region" description="Acidic residues" evidence="2">
    <location>
        <begin position="211"/>
        <end position="220"/>
    </location>
</feature>
<gene>
    <name evidence="4" type="ORF">DICPUDRAFT_77250</name>
</gene>
<evidence type="ECO:0000313" key="4">
    <source>
        <dbReference type="EMBL" id="EGC37081.1"/>
    </source>
</evidence>
<dbReference type="EMBL" id="GL871008">
    <property type="protein sequence ID" value="EGC37081.1"/>
    <property type="molecule type" value="Genomic_DNA"/>
</dbReference>
<dbReference type="KEGG" id="dpp:DICPUDRAFT_77250"/>
<accession>F0ZG24</accession>
<keyword evidence="5" id="KW-1185">Reference proteome</keyword>
<dbReference type="GeneID" id="10503783"/>
<feature type="region of interest" description="Disordered" evidence="2">
    <location>
        <begin position="189"/>
        <end position="220"/>
    </location>
</feature>
<dbReference type="AlphaFoldDB" id="F0ZG24"/>
<evidence type="ECO:0000256" key="1">
    <source>
        <dbReference type="SAM" id="Coils"/>
    </source>
</evidence>